<feature type="compositionally biased region" description="Polar residues" evidence="1">
    <location>
        <begin position="27"/>
        <end position="38"/>
    </location>
</feature>
<evidence type="ECO:0000313" key="2">
    <source>
        <dbReference type="EMBL" id="TQM61188.1"/>
    </source>
</evidence>
<dbReference type="RefSeq" id="WP_141918337.1">
    <property type="nucleotide sequence ID" value="NZ_BAAAYS010000004.1"/>
</dbReference>
<organism evidence="2 3">
    <name type="scientific">Klugiella xanthotipulae</name>
    <dbReference type="NCBI Taxonomy" id="244735"/>
    <lineage>
        <taxon>Bacteria</taxon>
        <taxon>Bacillati</taxon>
        <taxon>Actinomycetota</taxon>
        <taxon>Actinomycetes</taxon>
        <taxon>Micrococcales</taxon>
        <taxon>Microbacteriaceae</taxon>
        <taxon>Klugiella</taxon>
    </lineage>
</organism>
<dbReference type="EMBL" id="VFPN01000003">
    <property type="protein sequence ID" value="TQM61188.1"/>
    <property type="molecule type" value="Genomic_DNA"/>
</dbReference>
<sequence length="62" mass="6742">MPEPHPERITSGRAYELIQHTPEPAPDNTTEPAEQTDQPPLYDTGLDASEGLWVRAGWAGSG</sequence>
<comment type="caution">
    <text evidence="2">The sequence shown here is derived from an EMBL/GenBank/DDBJ whole genome shotgun (WGS) entry which is preliminary data.</text>
</comment>
<dbReference type="Proteomes" id="UP000318331">
    <property type="component" value="Unassembled WGS sequence"/>
</dbReference>
<proteinExistence type="predicted"/>
<gene>
    <name evidence="2" type="ORF">FB466_2128</name>
</gene>
<accession>A0A543HS73</accession>
<dbReference type="OrthoDB" id="9793302at2"/>
<name>A0A543HS73_9MICO</name>
<protein>
    <submittedName>
        <fullName evidence="2">Uncharacterized protein</fullName>
    </submittedName>
</protein>
<feature type="region of interest" description="Disordered" evidence="1">
    <location>
        <begin position="1"/>
        <end position="48"/>
    </location>
</feature>
<dbReference type="AlphaFoldDB" id="A0A543HS73"/>
<reference evidence="2 3" key="1">
    <citation type="submission" date="2019-06" db="EMBL/GenBank/DDBJ databases">
        <title>Sequencing the genomes of 1000 actinobacteria strains.</title>
        <authorList>
            <person name="Klenk H.-P."/>
        </authorList>
    </citation>
    <scope>NUCLEOTIDE SEQUENCE [LARGE SCALE GENOMIC DNA]</scope>
    <source>
        <strain evidence="2 3">DSM 18031</strain>
    </source>
</reference>
<feature type="compositionally biased region" description="Basic and acidic residues" evidence="1">
    <location>
        <begin position="1"/>
        <end position="10"/>
    </location>
</feature>
<keyword evidence="3" id="KW-1185">Reference proteome</keyword>
<evidence type="ECO:0000313" key="3">
    <source>
        <dbReference type="Proteomes" id="UP000318331"/>
    </source>
</evidence>
<evidence type="ECO:0000256" key="1">
    <source>
        <dbReference type="SAM" id="MobiDB-lite"/>
    </source>
</evidence>